<dbReference type="InterPro" id="IPR027417">
    <property type="entry name" value="P-loop_NTPase"/>
</dbReference>
<dbReference type="Pfam" id="PF13469">
    <property type="entry name" value="Sulfotransfer_3"/>
    <property type="match status" value="1"/>
</dbReference>
<evidence type="ECO:0000313" key="1">
    <source>
        <dbReference type="EMBL" id="KAG7298709.1"/>
    </source>
</evidence>
<sequence length="330" mass="38179">MQRLEIASEYLNSNLKTRSELEDLILEAGGEPIRSLIITGHRSGSTFLSAILNAVPGNFHLNEPLIKFKGTETKQIPPTLANDAVTFLKRILKCGVDELNHFLHAVPFKCYPILTDQCNSSRLCEDAQYTSRFCKLFPFQNLKETRLRLKYIEKILQDKDFSKLKAVLLVRDPRAVLRSRRPLPWCGPFRDCWDPALVCRAMVSDHRALVSLQDKFPNRLIAIRFEDLALNPTGETKRLFHFLDRPLGPTIQEFLRAHTNSSRDLSTYSTFRVSGEVPFKWKEDLDYEYVSQIQDSCVEALELWGYRRARSLEHLRSSDFMPLGAYKYLY</sequence>
<name>A0ABQ7Q0E6_PLUXY</name>
<dbReference type="Proteomes" id="UP000823941">
    <property type="component" value="Chromosome 23"/>
</dbReference>
<dbReference type="PANTHER" id="PTHR10704:SF44">
    <property type="entry name" value="LD35051P-RELATED"/>
    <property type="match status" value="1"/>
</dbReference>
<evidence type="ECO:0000313" key="2">
    <source>
        <dbReference type="Proteomes" id="UP000823941"/>
    </source>
</evidence>
<dbReference type="Gene3D" id="3.40.50.300">
    <property type="entry name" value="P-loop containing nucleotide triphosphate hydrolases"/>
    <property type="match status" value="1"/>
</dbReference>
<dbReference type="SUPFAM" id="SSF52540">
    <property type="entry name" value="P-loop containing nucleoside triphosphate hydrolases"/>
    <property type="match status" value="1"/>
</dbReference>
<dbReference type="InterPro" id="IPR051135">
    <property type="entry name" value="Gal/GlcNAc/GalNAc_ST"/>
</dbReference>
<comment type="caution">
    <text evidence="1">The sequence shown here is derived from an EMBL/GenBank/DDBJ whole genome shotgun (WGS) entry which is preliminary data.</text>
</comment>
<proteinExistence type="predicted"/>
<evidence type="ECO:0008006" key="3">
    <source>
        <dbReference type="Google" id="ProtNLM"/>
    </source>
</evidence>
<organism evidence="1 2">
    <name type="scientific">Plutella xylostella</name>
    <name type="common">Diamondback moth</name>
    <name type="synonym">Plutella maculipennis</name>
    <dbReference type="NCBI Taxonomy" id="51655"/>
    <lineage>
        <taxon>Eukaryota</taxon>
        <taxon>Metazoa</taxon>
        <taxon>Ecdysozoa</taxon>
        <taxon>Arthropoda</taxon>
        <taxon>Hexapoda</taxon>
        <taxon>Insecta</taxon>
        <taxon>Pterygota</taxon>
        <taxon>Neoptera</taxon>
        <taxon>Endopterygota</taxon>
        <taxon>Lepidoptera</taxon>
        <taxon>Glossata</taxon>
        <taxon>Ditrysia</taxon>
        <taxon>Yponomeutoidea</taxon>
        <taxon>Plutellidae</taxon>
        <taxon>Plutella</taxon>
    </lineage>
</organism>
<dbReference type="PANTHER" id="PTHR10704">
    <property type="entry name" value="CARBOHYDRATE SULFOTRANSFERASE"/>
    <property type="match status" value="1"/>
</dbReference>
<accession>A0ABQ7Q0E6</accession>
<dbReference type="EMBL" id="JAHIBW010000023">
    <property type="protein sequence ID" value="KAG7298709.1"/>
    <property type="molecule type" value="Genomic_DNA"/>
</dbReference>
<reference evidence="1 2" key="1">
    <citation type="submission" date="2021-06" db="EMBL/GenBank/DDBJ databases">
        <title>A haploid diamondback moth (Plutella xylostella L.) genome assembly resolves 31 chromosomes and identifies a diamide resistance mutation.</title>
        <authorList>
            <person name="Ward C.M."/>
            <person name="Perry K.D."/>
            <person name="Baker G."/>
            <person name="Powis K."/>
            <person name="Heckel D.G."/>
            <person name="Baxter S.W."/>
        </authorList>
    </citation>
    <scope>NUCLEOTIDE SEQUENCE [LARGE SCALE GENOMIC DNA]</scope>
    <source>
        <strain evidence="1 2">LV</strain>
        <tissue evidence="1">Single pupa</tissue>
    </source>
</reference>
<keyword evidence="2" id="KW-1185">Reference proteome</keyword>
<gene>
    <name evidence="1" type="ORF">JYU34_017116</name>
</gene>
<protein>
    <recommendedName>
        <fullName evidence="3">Sulfotransferase</fullName>
    </recommendedName>
</protein>